<gene>
    <name evidence="4" type="ORF">TW72_03105</name>
</gene>
<dbReference type="AlphaFoldDB" id="A0A0F4PS94"/>
<dbReference type="Pfam" id="PF00072">
    <property type="entry name" value="Response_reg"/>
    <property type="match status" value="1"/>
</dbReference>
<dbReference type="Proteomes" id="UP000033664">
    <property type="component" value="Unassembled WGS sequence"/>
</dbReference>
<dbReference type="SMART" id="SM00448">
    <property type="entry name" value="REC"/>
    <property type="match status" value="1"/>
</dbReference>
<evidence type="ECO:0000259" key="3">
    <source>
        <dbReference type="PROSITE" id="PS50110"/>
    </source>
</evidence>
<dbReference type="RefSeq" id="WP_045979304.1">
    <property type="nucleotide sequence ID" value="NZ_JXXY01000006.1"/>
</dbReference>
<proteinExistence type="predicted"/>
<evidence type="ECO:0000256" key="1">
    <source>
        <dbReference type="ARBA" id="ARBA00022553"/>
    </source>
</evidence>
<dbReference type="GeneID" id="58227473"/>
<reference evidence="4 5" key="1">
    <citation type="journal article" date="2015" name="BMC Genomics">
        <title>Genome mining reveals unlocked bioactive potential of marine Gram-negative bacteria.</title>
        <authorList>
            <person name="Machado H."/>
            <person name="Sonnenschein E.C."/>
            <person name="Melchiorsen J."/>
            <person name="Gram L."/>
        </authorList>
    </citation>
    <scope>NUCLEOTIDE SEQUENCE [LARGE SCALE GENOMIC DNA]</scope>
    <source>
        <strain evidence="4 5">S3137</strain>
    </source>
</reference>
<dbReference type="EMBL" id="JXXZ01000002">
    <property type="protein sequence ID" value="KJZ01939.1"/>
    <property type="molecule type" value="Genomic_DNA"/>
</dbReference>
<dbReference type="InterPro" id="IPR001789">
    <property type="entry name" value="Sig_transdc_resp-reg_receiver"/>
</dbReference>
<evidence type="ECO:0000313" key="4">
    <source>
        <dbReference type="EMBL" id="KJZ01939.1"/>
    </source>
</evidence>
<feature type="modified residue" description="4-aspartylphosphate" evidence="2">
    <location>
        <position position="54"/>
    </location>
</feature>
<evidence type="ECO:0000256" key="2">
    <source>
        <dbReference type="PROSITE-ProRule" id="PRU00169"/>
    </source>
</evidence>
<dbReference type="SUPFAM" id="SSF52172">
    <property type="entry name" value="CheY-like"/>
    <property type="match status" value="1"/>
</dbReference>
<dbReference type="eggNOG" id="COG2201">
    <property type="taxonomic scope" value="Bacteria"/>
</dbReference>
<accession>A0A0F4PS94</accession>
<sequence length="121" mass="13249">MAFQVLVCDDSVMARKQASKAVMSILPCAVTHATDGEHALTLMSEQHFDLLCLDLTMPKIDGIGVLQQMRTRKIETYVVVISADVQSQMKQRTAQLGALGFINKPVKTDALAGVLHKFGVY</sequence>
<dbReference type="CDD" id="cd17593">
    <property type="entry name" value="REC_CheC-like"/>
    <property type="match status" value="1"/>
</dbReference>
<dbReference type="PANTHER" id="PTHR44591">
    <property type="entry name" value="STRESS RESPONSE REGULATOR PROTEIN 1"/>
    <property type="match status" value="1"/>
</dbReference>
<dbReference type="PANTHER" id="PTHR44591:SF24">
    <property type="entry name" value="PROTEIN-GLUTAMATE METHYLESTERASE_PROTEIN-GLUTAMINE GLUTAMINASE 1"/>
    <property type="match status" value="1"/>
</dbReference>
<keyword evidence="5" id="KW-1185">Reference proteome</keyword>
<feature type="domain" description="Response regulatory" evidence="3">
    <location>
        <begin position="4"/>
        <end position="119"/>
    </location>
</feature>
<keyword evidence="1 2" id="KW-0597">Phosphoprotein</keyword>
<name>A0A0F4PS94_9GAMM</name>
<dbReference type="Gene3D" id="3.40.50.2300">
    <property type="match status" value="1"/>
</dbReference>
<dbReference type="InterPro" id="IPR011006">
    <property type="entry name" value="CheY-like_superfamily"/>
</dbReference>
<dbReference type="GO" id="GO:0000160">
    <property type="term" value="P:phosphorelay signal transduction system"/>
    <property type="evidence" value="ECO:0007669"/>
    <property type="project" value="InterPro"/>
</dbReference>
<evidence type="ECO:0000313" key="5">
    <source>
        <dbReference type="Proteomes" id="UP000033664"/>
    </source>
</evidence>
<dbReference type="OrthoDB" id="281471at2"/>
<comment type="caution">
    <text evidence="4">The sequence shown here is derived from an EMBL/GenBank/DDBJ whole genome shotgun (WGS) entry which is preliminary data.</text>
</comment>
<dbReference type="PATRIC" id="fig|151081.8.peg.1799"/>
<organism evidence="4 5">
    <name type="scientific">Pseudoalteromonas ruthenica</name>
    <dbReference type="NCBI Taxonomy" id="151081"/>
    <lineage>
        <taxon>Bacteria</taxon>
        <taxon>Pseudomonadati</taxon>
        <taxon>Pseudomonadota</taxon>
        <taxon>Gammaproteobacteria</taxon>
        <taxon>Alteromonadales</taxon>
        <taxon>Pseudoalteromonadaceae</taxon>
        <taxon>Pseudoalteromonas</taxon>
    </lineage>
</organism>
<protein>
    <submittedName>
        <fullName evidence="4">Chemotaxis protein</fullName>
    </submittedName>
</protein>
<dbReference type="InterPro" id="IPR050595">
    <property type="entry name" value="Bact_response_regulator"/>
</dbReference>
<dbReference type="PROSITE" id="PS50110">
    <property type="entry name" value="RESPONSE_REGULATORY"/>
    <property type="match status" value="1"/>
</dbReference>